<keyword evidence="3" id="KW-1185">Reference proteome</keyword>
<keyword evidence="1" id="KW-0472">Membrane</keyword>
<evidence type="ECO:0000313" key="3">
    <source>
        <dbReference type="Proteomes" id="UP000273252"/>
    </source>
</evidence>
<comment type="caution">
    <text evidence="2">The sequence shown here is derived from an EMBL/GenBank/DDBJ whole genome shotgun (WGS) entry which is preliminary data.</text>
</comment>
<protein>
    <recommendedName>
        <fullName evidence="4">Pilus assembly protein PilW</fullName>
    </recommendedName>
</protein>
<accession>A0A3A6QNM8</accession>
<evidence type="ECO:0000313" key="2">
    <source>
        <dbReference type="EMBL" id="RJX74265.1"/>
    </source>
</evidence>
<dbReference type="OrthoDB" id="5865913at2"/>
<name>A0A3A6QNM8_9VIBR</name>
<keyword evidence="1" id="KW-1133">Transmembrane helix</keyword>
<organism evidence="2 3">
    <name type="scientific">Vibrio sinensis</name>
    <dbReference type="NCBI Taxonomy" id="2302434"/>
    <lineage>
        <taxon>Bacteria</taxon>
        <taxon>Pseudomonadati</taxon>
        <taxon>Pseudomonadota</taxon>
        <taxon>Gammaproteobacteria</taxon>
        <taxon>Vibrionales</taxon>
        <taxon>Vibrionaceae</taxon>
        <taxon>Vibrio</taxon>
    </lineage>
</organism>
<dbReference type="RefSeq" id="WP_120029601.1">
    <property type="nucleotide sequence ID" value="NZ_QVMU01000002.1"/>
</dbReference>
<evidence type="ECO:0000256" key="1">
    <source>
        <dbReference type="SAM" id="Phobius"/>
    </source>
</evidence>
<dbReference type="EMBL" id="QVMU01000002">
    <property type="protein sequence ID" value="RJX74265.1"/>
    <property type="molecule type" value="Genomic_DNA"/>
</dbReference>
<evidence type="ECO:0008006" key="4">
    <source>
        <dbReference type="Google" id="ProtNLM"/>
    </source>
</evidence>
<reference evidence="2 3" key="1">
    <citation type="submission" date="2018-08" db="EMBL/GenBank/DDBJ databases">
        <title>Vibrio isolated from the Eastern China Marginal Seas.</title>
        <authorList>
            <person name="Li Y."/>
        </authorList>
    </citation>
    <scope>NUCLEOTIDE SEQUENCE [LARGE SCALE GENOMIC DNA]</scope>
    <source>
        <strain evidence="2 3">BEI233</strain>
    </source>
</reference>
<sequence>MAIKGVNLPRFQGGAMLVEVLIASVLGLTVIGMIVGIFLSGYRIASNRTLELLTLQNLTITTQMMRSDIQRAGYSGGLGHSLTLLDESEIIAVSGSSIGFVYFDPHSALFQHVKYKLLGNQLYTCEKKSAAIQSFSSLSRCHHLFDQNMLVVPSFAVSTVPLSSSSAQSAMIHFYLEAELRDGRFNHSVSMSVKQRNWQ</sequence>
<gene>
    <name evidence="2" type="ORF">DZ860_03795</name>
</gene>
<feature type="transmembrane region" description="Helical" evidence="1">
    <location>
        <begin position="20"/>
        <end position="42"/>
    </location>
</feature>
<dbReference type="AlphaFoldDB" id="A0A3A6QNM8"/>
<keyword evidence="1" id="KW-0812">Transmembrane</keyword>
<dbReference type="Proteomes" id="UP000273252">
    <property type="component" value="Unassembled WGS sequence"/>
</dbReference>
<proteinExistence type="predicted"/>